<accession>A0A915MT10</accession>
<name>A0A915MT10_MELJA</name>
<protein>
    <submittedName>
        <fullName evidence="3">Uncharacterized protein</fullName>
    </submittedName>
</protein>
<proteinExistence type="predicted"/>
<dbReference type="AlphaFoldDB" id="A0A915MT10"/>
<keyword evidence="2" id="KW-1185">Reference proteome</keyword>
<dbReference type="Proteomes" id="UP000887561">
    <property type="component" value="Unplaced"/>
</dbReference>
<reference evidence="3" key="1">
    <citation type="submission" date="2022-11" db="UniProtKB">
        <authorList>
            <consortium name="WormBaseParasite"/>
        </authorList>
    </citation>
    <scope>IDENTIFICATION</scope>
</reference>
<evidence type="ECO:0000313" key="2">
    <source>
        <dbReference type="Proteomes" id="UP000887561"/>
    </source>
</evidence>
<evidence type="ECO:0000256" key="1">
    <source>
        <dbReference type="SAM" id="MobiDB-lite"/>
    </source>
</evidence>
<organism evidence="2 3">
    <name type="scientific">Meloidogyne javanica</name>
    <name type="common">Root-knot nematode worm</name>
    <dbReference type="NCBI Taxonomy" id="6303"/>
    <lineage>
        <taxon>Eukaryota</taxon>
        <taxon>Metazoa</taxon>
        <taxon>Ecdysozoa</taxon>
        <taxon>Nematoda</taxon>
        <taxon>Chromadorea</taxon>
        <taxon>Rhabditida</taxon>
        <taxon>Tylenchina</taxon>
        <taxon>Tylenchomorpha</taxon>
        <taxon>Tylenchoidea</taxon>
        <taxon>Meloidogynidae</taxon>
        <taxon>Meloidogyninae</taxon>
        <taxon>Meloidogyne</taxon>
        <taxon>Meloidogyne incognita group</taxon>
    </lineage>
</organism>
<evidence type="ECO:0000313" key="3">
    <source>
        <dbReference type="WBParaSite" id="scaffold48447_cov305.g24822"/>
    </source>
</evidence>
<feature type="region of interest" description="Disordered" evidence="1">
    <location>
        <begin position="1"/>
        <end position="21"/>
    </location>
</feature>
<dbReference type="WBParaSite" id="scaffold48447_cov305.g24822">
    <property type="protein sequence ID" value="scaffold48447_cov305.g24822"/>
    <property type="gene ID" value="scaffold48447_cov305.g24822"/>
</dbReference>
<sequence length="166" mass="19374">MGEEGHSELPTNSEDSSTRGNDELRMFRGTLTLGNLIDALEAYDGSPVISLHSGFLRNLYVYIRPIETVTRQNNEWVLEPPFDHPLRNLQISVAVLLREAEERARFNDKRLPEPDRRSMKKAARNEQKIYFTALFASGRDMFVQWHPDKLEKPRWLYLKTQDLDDI</sequence>